<dbReference type="RefSeq" id="WP_068145127.1">
    <property type="nucleotide sequence ID" value="NZ_JBHSCR010000035.1"/>
</dbReference>
<accession>A0ABV8UFM8</accession>
<dbReference type="EMBL" id="JBHSCR010000035">
    <property type="protein sequence ID" value="MFC4349739.1"/>
    <property type="molecule type" value="Genomic_DNA"/>
</dbReference>
<dbReference type="Pfam" id="PF21839">
    <property type="entry name" value="DUF6898"/>
    <property type="match status" value="1"/>
</dbReference>
<reference evidence="3" key="1">
    <citation type="journal article" date="2019" name="Int. J. Syst. Evol. Microbiol.">
        <title>The Global Catalogue of Microorganisms (GCM) 10K type strain sequencing project: providing services to taxonomists for standard genome sequencing and annotation.</title>
        <authorList>
            <consortium name="The Broad Institute Genomics Platform"/>
            <consortium name="The Broad Institute Genome Sequencing Center for Infectious Disease"/>
            <person name="Wu L."/>
            <person name="Ma J."/>
        </authorList>
    </citation>
    <scope>NUCLEOTIDE SEQUENCE [LARGE SCALE GENOMIC DNA]</scope>
    <source>
        <strain evidence="3">CGMCC 1.15304</strain>
    </source>
</reference>
<name>A0ABV8UFM8_9PROT</name>
<dbReference type="Proteomes" id="UP001595776">
    <property type="component" value="Unassembled WGS sequence"/>
</dbReference>
<gene>
    <name evidence="2" type="ORF">ACFO5Q_17950</name>
</gene>
<evidence type="ECO:0000313" key="3">
    <source>
        <dbReference type="Proteomes" id="UP001595776"/>
    </source>
</evidence>
<protein>
    <submittedName>
        <fullName evidence="2">DUF6898 family protein</fullName>
    </submittedName>
</protein>
<organism evidence="2 3">
    <name type="scientific">Kordiimonas lipolytica</name>
    <dbReference type="NCBI Taxonomy" id="1662421"/>
    <lineage>
        <taxon>Bacteria</taxon>
        <taxon>Pseudomonadati</taxon>
        <taxon>Pseudomonadota</taxon>
        <taxon>Alphaproteobacteria</taxon>
        <taxon>Kordiimonadales</taxon>
        <taxon>Kordiimonadaceae</taxon>
        <taxon>Kordiimonas</taxon>
    </lineage>
</organism>
<sequence length="72" mass="7957">MASPDSVIVEFVRVGNSIRVSAVCTRTGREVQIVGDPRASQKELEAIAVRKLRYVMERDAKKAEAQKKGLTI</sequence>
<comment type="caution">
    <text evidence="2">The sequence shown here is derived from an EMBL/GenBank/DDBJ whole genome shotgun (WGS) entry which is preliminary data.</text>
</comment>
<feature type="domain" description="DUF6898" evidence="1">
    <location>
        <begin position="5"/>
        <end position="59"/>
    </location>
</feature>
<keyword evidence="3" id="KW-1185">Reference proteome</keyword>
<evidence type="ECO:0000313" key="2">
    <source>
        <dbReference type="EMBL" id="MFC4349739.1"/>
    </source>
</evidence>
<dbReference type="InterPro" id="IPR054193">
    <property type="entry name" value="DUF6898"/>
</dbReference>
<proteinExistence type="predicted"/>
<evidence type="ECO:0000259" key="1">
    <source>
        <dbReference type="Pfam" id="PF21839"/>
    </source>
</evidence>